<dbReference type="Proteomes" id="UP000596661">
    <property type="component" value="Chromosome 3"/>
</dbReference>
<organism evidence="1 2">
    <name type="scientific">Cannabis sativa</name>
    <name type="common">Hemp</name>
    <name type="synonym">Marijuana</name>
    <dbReference type="NCBI Taxonomy" id="3483"/>
    <lineage>
        <taxon>Eukaryota</taxon>
        <taxon>Viridiplantae</taxon>
        <taxon>Streptophyta</taxon>
        <taxon>Embryophyta</taxon>
        <taxon>Tracheophyta</taxon>
        <taxon>Spermatophyta</taxon>
        <taxon>Magnoliopsida</taxon>
        <taxon>eudicotyledons</taxon>
        <taxon>Gunneridae</taxon>
        <taxon>Pentapetalae</taxon>
        <taxon>rosids</taxon>
        <taxon>fabids</taxon>
        <taxon>Rosales</taxon>
        <taxon>Cannabaceae</taxon>
        <taxon>Cannabis</taxon>
    </lineage>
</organism>
<evidence type="ECO:0000313" key="1">
    <source>
        <dbReference type="EnsemblPlants" id="cds.evm.model.03.437"/>
    </source>
</evidence>
<dbReference type="EMBL" id="UZAU01000253">
    <property type="status" value="NOT_ANNOTATED_CDS"/>
    <property type="molecule type" value="Genomic_DNA"/>
</dbReference>
<dbReference type="EnsemblPlants" id="evm.model.03.437">
    <property type="protein sequence ID" value="cds.evm.model.03.437"/>
    <property type="gene ID" value="evm.TU.03.437"/>
</dbReference>
<reference evidence="1" key="2">
    <citation type="submission" date="2021-03" db="UniProtKB">
        <authorList>
            <consortium name="EnsemblPlants"/>
        </authorList>
    </citation>
    <scope>IDENTIFICATION</scope>
</reference>
<accession>A0A803P923</accession>
<proteinExistence type="predicted"/>
<keyword evidence="2" id="KW-1185">Reference proteome</keyword>
<protein>
    <submittedName>
        <fullName evidence="1">Uncharacterized protein</fullName>
    </submittedName>
</protein>
<sequence>MCCCIGISEKARAYGGGYISRFVGQYGNLEMILLGTEKFVLQLMFCLLRGGVQPELAKIVSIKEALSWIKRKQSANSCALSAPTVLQTLISADLAD</sequence>
<name>A0A803P923_CANSA</name>
<dbReference type="Gramene" id="evm.model.03.437">
    <property type="protein sequence ID" value="cds.evm.model.03.437"/>
    <property type="gene ID" value="evm.TU.03.437"/>
</dbReference>
<evidence type="ECO:0000313" key="2">
    <source>
        <dbReference type="Proteomes" id="UP000596661"/>
    </source>
</evidence>
<dbReference type="AlphaFoldDB" id="A0A803P923"/>
<reference evidence="1" key="1">
    <citation type="submission" date="2018-11" db="EMBL/GenBank/DDBJ databases">
        <authorList>
            <person name="Grassa J C."/>
        </authorList>
    </citation>
    <scope>NUCLEOTIDE SEQUENCE [LARGE SCALE GENOMIC DNA]</scope>
</reference>